<accession>A0A6V8Q7I0</accession>
<organism evidence="2 3">
    <name type="scientific">Candidatus Hakubella thermalkaliphila</name>
    <dbReference type="NCBI Taxonomy" id="2754717"/>
    <lineage>
        <taxon>Bacteria</taxon>
        <taxon>Bacillati</taxon>
        <taxon>Actinomycetota</taxon>
        <taxon>Actinomycetota incertae sedis</taxon>
        <taxon>Candidatus Hakubellales</taxon>
        <taxon>Candidatus Hakubellaceae</taxon>
        <taxon>Candidatus Hakubella</taxon>
    </lineage>
</organism>
<dbReference type="PANTHER" id="PTHR14119:SF3">
    <property type="entry name" value="ISOCHORISMATASE DOMAIN-CONTAINING PROTEIN 2"/>
    <property type="match status" value="1"/>
</dbReference>
<comment type="caution">
    <text evidence="2">The sequence shown here is derived from an EMBL/GenBank/DDBJ whole genome shotgun (WGS) entry which is preliminary data.</text>
</comment>
<sequence>KVILVGMETHVCVLQTCIGLLREGYAVHTVMDAVCSRTEDNFAAGIEFMRDAGAVIT</sequence>
<dbReference type="Proteomes" id="UP000569018">
    <property type="component" value="Unassembled WGS sequence"/>
</dbReference>
<protein>
    <recommendedName>
        <fullName evidence="1">Isochorismatase-like domain-containing protein</fullName>
    </recommendedName>
</protein>
<evidence type="ECO:0000259" key="1">
    <source>
        <dbReference type="Pfam" id="PF00857"/>
    </source>
</evidence>
<gene>
    <name evidence="2" type="ORF">HKBW3S47_02406</name>
</gene>
<dbReference type="Pfam" id="PF00857">
    <property type="entry name" value="Isochorismatase"/>
    <property type="match status" value="1"/>
</dbReference>
<proteinExistence type="predicted"/>
<dbReference type="InterPro" id="IPR036380">
    <property type="entry name" value="Isochorismatase-like_sf"/>
</dbReference>
<reference evidence="2 3" key="1">
    <citation type="journal article" date="2020" name="Front. Microbiol.">
        <title>Single-cell genomics of novel Actinobacteria with the Wood-Ljungdahl pathway discovered in a serpentinizing system.</title>
        <authorList>
            <person name="Merino N."/>
            <person name="Kawai M."/>
            <person name="Boyd E.S."/>
            <person name="Colman D.R."/>
            <person name="McGlynn S.E."/>
            <person name="Nealson K.H."/>
            <person name="Kurokawa K."/>
            <person name="Hongoh Y."/>
        </authorList>
    </citation>
    <scope>NUCLEOTIDE SEQUENCE [LARGE SCALE GENOMIC DNA]</scope>
    <source>
        <strain evidence="2 3">S47</strain>
    </source>
</reference>
<dbReference type="SUPFAM" id="SSF52499">
    <property type="entry name" value="Isochorismatase-like hydrolases"/>
    <property type="match status" value="1"/>
</dbReference>
<feature type="non-terminal residue" evidence="2">
    <location>
        <position position="1"/>
    </location>
</feature>
<evidence type="ECO:0000313" key="3">
    <source>
        <dbReference type="Proteomes" id="UP000569018"/>
    </source>
</evidence>
<evidence type="ECO:0000313" key="2">
    <source>
        <dbReference type="EMBL" id="GFP40709.1"/>
    </source>
</evidence>
<feature type="domain" description="Isochorismatase-like" evidence="1">
    <location>
        <begin position="1"/>
        <end position="57"/>
    </location>
</feature>
<dbReference type="InterPro" id="IPR050993">
    <property type="entry name" value="Isochorismatase_domain"/>
</dbReference>
<dbReference type="EMBL" id="BLSD01000411">
    <property type="protein sequence ID" value="GFP40709.1"/>
    <property type="molecule type" value="Genomic_DNA"/>
</dbReference>
<dbReference type="AlphaFoldDB" id="A0A6V8Q7I0"/>
<dbReference type="InterPro" id="IPR000868">
    <property type="entry name" value="Isochorismatase-like_dom"/>
</dbReference>
<name>A0A6V8Q7I0_9ACTN</name>
<dbReference type="PANTHER" id="PTHR14119">
    <property type="entry name" value="HYDROLASE"/>
    <property type="match status" value="1"/>
</dbReference>
<dbReference type="Gene3D" id="3.40.50.850">
    <property type="entry name" value="Isochorismatase-like"/>
    <property type="match status" value="1"/>
</dbReference>